<comment type="caution">
    <text evidence="1">The sequence shown here is derived from an EMBL/GenBank/DDBJ whole genome shotgun (WGS) entry which is preliminary data.</text>
</comment>
<keyword evidence="2" id="KW-1185">Reference proteome</keyword>
<dbReference type="Proteomes" id="UP001595997">
    <property type="component" value="Unassembled WGS sequence"/>
</dbReference>
<gene>
    <name evidence="1" type="ORF">ACFPA8_14935</name>
</gene>
<dbReference type="EMBL" id="JBHSFH010000007">
    <property type="protein sequence ID" value="MFC4495427.1"/>
    <property type="molecule type" value="Genomic_DNA"/>
</dbReference>
<evidence type="ECO:0000313" key="1">
    <source>
        <dbReference type="EMBL" id="MFC4495427.1"/>
    </source>
</evidence>
<sequence length="225" mass="23864">MLSGLVEGIDEYRAGLERQPHRSRSLGPAILGAFHQLDDEELVERVAGYPAACVVISTEPHMVLANVELLRDAAKRSAGFPAGALPGLPGLALAAKGGTPVAGPTSPMEDVRLSALRTLGSSGEHDGHGAESVLHTKLLMLGELWWHDEATLGEAADVAEFTPHRLWLGSANGTARSRTNLEFGLWLDDRALLESARQFMVQLLARSEDWDPDGAAPAPGLTAPA</sequence>
<dbReference type="RefSeq" id="WP_386448212.1">
    <property type="nucleotide sequence ID" value="NZ_JBHSFH010000007.1"/>
</dbReference>
<organism evidence="1 2">
    <name type="scientific">Streptomyces ovatisporus</name>
    <dbReference type="NCBI Taxonomy" id="1128682"/>
    <lineage>
        <taxon>Bacteria</taxon>
        <taxon>Bacillati</taxon>
        <taxon>Actinomycetota</taxon>
        <taxon>Actinomycetes</taxon>
        <taxon>Kitasatosporales</taxon>
        <taxon>Streptomycetaceae</taxon>
        <taxon>Streptomyces</taxon>
    </lineage>
</organism>
<proteinExistence type="predicted"/>
<reference evidence="2" key="1">
    <citation type="journal article" date="2019" name="Int. J. Syst. Evol. Microbiol.">
        <title>The Global Catalogue of Microorganisms (GCM) 10K type strain sequencing project: providing services to taxonomists for standard genome sequencing and annotation.</title>
        <authorList>
            <consortium name="The Broad Institute Genomics Platform"/>
            <consortium name="The Broad Institute Genome Sequencing Center for Infectious Disease"/>
            <person name="Wu L."/>
            <person name="Ma J."/>
        </authorList>
    </citation>
    <scope>NUCLEOTIDE SEQUENCE [LARGE SCALE GENOMIC DNA]</scope>
    <source>
        <strain evidence="2">CGMCC 4.7357</strain>
    </source>
</reference>
<name>A0ABV9A6A2_9ACTN</name>
<evidence type="ECO:0000313" key="2">
    <source>
        <dbReference type="Proteomes" id="UP001595997"/>
    </source>
</evidence>
<protein>
    <recommendedName>
        <fullName evidence="3">Phospholipase D-like domain-containing protein</fullName>
    </recommendedName>
</protein>
<evidence type="ECO:0008006" key="3">
    <source>
        <dbReference type="Google" id="ProtNLM"/>
    </source>
</evidence>
<accession>A0ABV9A6A2</accession>